<dbReference type="InterPro" id="IPR001958">
    <property type="entry name" value="Tet-R_TetA/multi-R_MdtG-like"/>
</dbReference>
<evidence type="ECO:0000256" key="4">
    <source>
        <dbReference type="ARBA" id="ARBA00022448"/>
    </source>
</evidence>
<dbReference type="Proteomes" id="UP000237684">
    <property type="component" value="Unassembled WGS sequence"/>
</dbReference>
<feature type="domain" description="Major facilitator superfamily (MFS) profile" evidence="9">
    <location>
        <begin position="6"/>
        <end position="401"/>
    </location>
</feature>
<dbReference type="InterPro" id="IPR020846">
    <property type="entry name" value="MFS_dom"/>
</dbReference>
<evidence type="ECO:0000256" key="5">
    <source>
        <dbReference type="ARBA" id="ARBA00022692"/>
    </source>
</evidence>
<dbReference type="PANTHER" id="PTHR23504:SF15">
    <property type="entry name" value="MAJOR FACILITATOR SUPERFAMILY (MFS) PROFILE DOMAIN-CONTAINING PROTEIN"/>
    <property type="match status" value="1"/>
</dbReference>
<dbReference type="RefSeq" id="WP_106380383.1">
    <property type="nucleotide sequence ID" value="NZ_NIGF01000011.1"/>
</dbReference>
<dbReference type="Gene3D" id="1.20.1250.20">
    <property type="entry name" value="MFS general substrate transporter like domains"/>
    <property type="match status" value="1"/>
</dbReference>
<dbReference type="GO" id="GO:0022857">
    <property type="term" value="F:transmembrane transporter activity"/>
    <property type="evidence" value="ECO:0007669"/>
    <property type="project" value="InterPro"/>
</dbReference>
<dbReference type="InterPro" id="IPR005829">
    <property type="entry name" value="Sugar_transporter_CS"/>
</dbReference>
<dbReference type="OrthoDB" id="9793283at2"/>
<reference evidence="10 11" key="1">
    <citation type="journal article" date="2018" name="Syst. Appl. Microbiol.">
        <title>Abditibacterium utsteinense sp. nov., the first cultivated member of candidate phylum FBP, isolated from ice-free Antarctic soil samples.</title>
        <authorList>
            <person name="Tahon G."/>
            <person name="Tytgat B."/>
            <person name="Lebbe L."/>
            <person name="Carlier A."/>
            <person name="Willems A."/>
        </authorList>
    </citation>
    <scope>NUCLEOTIDE SEQUENCE [LARGE SCALE GENOMIC DNA]</scope>
    <source>
        <strain evidence="10 11">LMG 29911</strain>
    </source>
</reference>
<dbReference type="FunCoup" id="A0A2S8SRS7">
    <property type="interactions" value="325"/>
</dbReference>
<evidence type="ECO:0000256" key="3">
    <source>
        <dbReference type="ARBA" id="ARBA00007520"/>
    </source>
</evidence>
<feature type="transmembrane region" description="Helical" evidence="8">
    <location>
        <begin position="47"/>
        <end position="65"/>
    </location>
</feature>
<comment type="similarity">
    <text evidence="3">Belongs to the major facilitator superfamily. TCR/Tet family.</text>
</comment>
<dbReference type="Pfam" id="PF07690">
    <property type="entry name" value="MFS_1"/>
    <property type="match status" value="1"/>
</dbReference>
<keyword evidence="5 8" id="KW-0812">Transmembrane</keyword>
<dbReference type="SUPFAM" id="SSF103473">
    <property type="entry name" value="MFS general substrate transporter"/>
    <property type="match status" value="1"/>
</dbReference>
<keyword evidence="11" id="KW-1185">Reference proteome</keyword>
<keyword evidence="7 8" id="KW-0472">Membrane</keyword>
<feature type="transmembrane region" description="Helical" evidence="8">
    <location>
        <begin position="7"/>
        <end position="27"/>
    </location>
</feature>
<evidence type="ECO:0000256" key="7">
    <source>
        <dbReference type="ARBA" id="ARBA00023136"/>
    </source>
</evidence>
<dbReference type="InterPro" id="IPR036259">
    <property type="entry name" value="MFS_trans_sf"/>
</dbReference>
<feature type="transmembrane region" description="Helical" evidence="8">
    <location>
        <begin position="102"/>
        <end position="123"/>
    </location>
</feature>
<accession>A0A2S8SRS7</accession>
<dbReference type="InParanoid" id="A0A2S8SRS7"/>
<evidence type="ECO:0000313" key="10">
    <source>
        <dbReference type="EMBL" id="PQV63500.1"/>
    </source>
</evidence>
<feature type="transmembrane region" description="Helical" evidence="8">
    <location>
        <begin position="305"/>
        <end position="327"/>
    </location>
</feature>
<evidence type="ECO:0000313" key="11">
    <source>
        <dbReference type="Proteomes" id="UP000237684"/>
    </source>
</evidence>
<evidence type="ECO:0000256" key="8">
    <source>
        <dbReference type="SAM" id="Phobius"/>
    </source>
</evidence>
<dbReference type="CDD" id="cd17388">
    <property type="entry name" value="MFS_TetA"/>
    <property type="match status" value="1"/>
</dbReference>
<comment type="subcellular location">
    <subcellularLocation>
        <location evidence="2">Membrane</location>
        <topology evidence="2">Multi-pass membrane protein</topology>
    </subcellularLocation>
</comment>
<feature type="transmembrane region" description="Helical" evidence="8">
    <location>
        <begin position="163"/>
        <end position="183"/>
    </location>
</feature>
<feature type="transmembrane region" description="Helical" evidence="8">
    <location>
        <begin position="135"/>
        <end position="157"/>
    </location>
</feature>
<keyword evidence="6 8" id="KW-1133">Transmembrane helix</keyword>
<proteinExistence type="inferred from homology"/>
<feature type="transmembrane region" description="Helical" evidence="8">
    <location>
        <begin position="251"/>
        <end position="270"/>
    </location>
</feature>
<comment type="caution">
    <text evidence="10">The sequence shown here is derived from an EMBL/GenBank/DDBJ whole genome shotgun (WGS) entry which is preliminary data.</text>
</comment>
<organism evidence="10 11">
    <name type="scientific">Abditibacterium utsteinense</name>
    <dbReference type="NCBI Taxonomy" id="1960156"/>
    <lineage>
        <taxon>Bacteria</taxon>
        <taxon>Pseudomonadati</taxon>
        <taxon>Abditibacteriota</taxon>
        <taxon>Abditibacteriia</taxon>
        <taxon>Abditibacteriales</taxon>
        <taxon>Abditibacteriaceae</taxon>
        <taxon>Abditibacterium</taxon>
    </lineage>
</organism>
<evidence type="ECO:0000256" key="6">
    <source>
        <dbReference type="ARBA" id="ARBA00022989"/>
    </source>
</evidence>
<evidence type="ECO:0000256" key="1">
    <source>
        <dbReference type="ARBA" id="ARBA00003279"/>
    </source>
</evidence>
<dbReference type="GO" id="GO:0016020">
    <property type="term" value="C:membrane"/>
    <property type="evidence" value="ECO:0007669"/>
    <property type="project" value="UniProtKB-SubCell"/>
</dbReference>
<dbReference type="PRINTS" id="PR01035">
    <property type="entry name" value="TCRTETA"/>
</dbReference>
<protein>
    <submittedName>
        <fullName evidence="10">MFS transporter, DHA1 family, tetracycline resistance protein</fullName>
    </submittedName>
</protein>
<name>A0A2S8SRS7_9BACT</name>
<feature type="transmembrane region" description="Helical" evidence="8">
    <location>
        <begin position="77"/>
        <end position="96"/>
    </location>
</feature>
<evidence type="ECO:0000259" key="9">
    <source>
        <dbReference type="PROSITE" id="PS50850"/>
    </source>
</evidence>
<dbReference type="InterPro" id="IPR011701">
    <property type="entry name" value="MFS"/>
</dbReference>
<dbReference type="EMBL" id="NIGF01000011">
    <property type="protein sequence ID" value="PQV63500.1"/>
    <property type="molecule type" value="Genomic_DNA"/>
</dbReference>
<sequence>MKRQSSLTFIFITILIDVLGIGLLIPILPEFIAHLTQQSLSEASRNYGVLLSIYGAMQFLFSPLLGTLSDQLGRRPVLLLSLFFAGVDYVLMALAPNLIWLYIGRTLSGITGASFTVANAYIADVSPPEKRSQNFGIIGAAFGLGFIIGPAAGGFLGQWGPRIPFWAAAALCFGNLLYGWLILPESLPVENRRHFSWRAANPMGALQILRKYPVVWGLTGALTLSNLAMNCVNSTWVLFTAIRFGWGARETGFSLAAFGAVALVYQLYLARRLIPLWGERRTMLIGLGVAATEFTAYGLSTQGWMIYALTFAGGVGLLGGQATQGLLSQQVGENEQGALQGALSSLASLTGIVAPLIATRLFAHFTAVNMPFKIPGIAFFLASLFDFLALAIAIRVLSRMRTPQMAVAETK</sequence>
<feature type="transmembrane region" description="Helical" evidence="8">
    <location>
        <begin position="339"/>
        <end position="357"/>
    </location>
</feature>
<dbReference type="PROSITE" id="PS50850">
    <property type="entry name" value="MFS"/>
    <property type="match status" value="1"/>
</dbReference>
<keyword evidence="4" id="KW-0813">Transport</keyword>
<dbReference type="PANTHER" id="PTHR23504">
    <property type="entry name" value="MAJOR FACILITATOR SUPERFAMILY DOMAIN-CONTAINING PROTEIN 10"/>
    <property type="match status" value="1"/>
</dbReference>
<feature type="transmembrane region" description="Helical" evidence="8">
    <location>
        <begin position="282"/>
        <end position="299"/>
    </location>
</feature>
<dbReference type="PROSITE" id="PS00216">
    <property type="entry name" value="SUGAR_TRANSPORT_1"/>
    <property type="match status" value="1"/>
</dbReference>
<evidence type="ECO:0000256" key="2">
    <source>
        <dbReference type="ARBA" id="ARBA00004141"/>
    </source>
</evidence>
<gene>
    <name evidence="10" type="ORF">B1R32_11161</name>
</gene>
<feature type="transmembrane region" description="Helical" evidence="8">
    <location>
        <begin position="214"/>
        <end position="239"/>
    </location>
</feature>
<feature type="transmembrane region" description="Helical" evidence="8">
    <location>
        <begin position="377"/>
        <end position="397"/>
    </location>
</feature>
<dbReference type="AlphaFoldDB" id="A0A2S8SRS7"/>
<comment type="function">
    <text evidence="1">Resistance to tetracycline by an active tetracycline efflux. This is an energy-dependent process that decreases the accumulation of the antibiotic in whole cells. This protein functions as a metal-tetracycline/H(+) antiporter.</text>
</comment>